<dbReference type="Gene3D" id="3.30.870.10">
    <property type="entry name" value="Endonuclease Chain A"/>
    <property type="match status" value="2"/>
</dbReference>
<feature type="domain" description="PLD phosphodiesterase" evidence="1">
    <location>
        <begin position="311"/>
        <end position="338"/>
    </location>
</feature>
<dbReference type="CDD" id="cd09110">
    <property type="entry name" value="PLDc_CLS_1"/>
    <property type="match status" value="1"/>
</dbReference>
<dbReference type="SUPFAM" id="SSF56024">
    <property type="entry name" value="Phospholipase D/nuclease"/>
    <property type="match status" value="2"/>
</dbReference>
<dbReference type="InterPro" id="IPR025202">
    <property type="entry name" value="PLD-like_dom"/>
</dbReference>
<protein>
    <submittedName>
        <fullName evidence="2">Cardiolipin synthetase</fullName>
    </submittedName>
</protein>
<accession>A0ABR5AVC9</accession>
<dbReference type="InterPro" id="IPR001736">
    <property type="entry name" value="PLipase_D/transphosphatidylase"/>
</dbReference>
<feature type="domain" description="PLD phosphodiesterase" evidence="1">
    <location>
        <begin position="138"/>
        <end position="165"/>
    </location>
</feature>
<evidence type="ECO:0000259" key="1">
    <source>
        <dbReference type="PROSITE" id="PS50035"/>
    </source>
</evidence>
<gene>
    <name evidence="2" type="ORF">SD77_4387</name>
</gene>
<sequence length="398" mass="45681">MKKMLFWLACFVSWLGLDLYLGQKQAKKQAPKRTYPKRKGTIDFICSGPEFFRQFFLDIRSARKRIYCLFYIIRDDRITGEFFHLLKEKARSGVDVCLLMDWQGSSKIKKHHLNSLKQAGVRVGCSRKPRLPYFFFSLQQRNHRKITVIDSNIAYLGGFNMGLEYMGESDNPNLSPWRDYHLRLSGPSAIDLESEFIADWNEENQPYLQPHEQAEDNGSGIEHVIVPSGSGNLEEKLIGLVRSAKRSIFIGTPYFVPSALVFHELIGALARGVHVTVLIPKHEDHPFVQEAARPFLKEMMRFPTARIQSFTNGFYHAKIIIFDEEVCDIGTANFDARSQRINFECNCFIYSQDFIKQIRPFIEKDLCDSETLAAADLSVHSIGGKAKTKAAYLLKDFL</sequence>
<dbReference type="PROSITE" id="PS50035">
    <property type="entry name" value="PLD"/>
    <property type="match status" value="2"/>
</dbReference>
<proteinExistence type="predicted"/>
<comment type="caution">
    <text evidence="2">The sequence shown here is derived from an EMBL/GenBank/DDBJ whole genome shotgun (WGS) entry which is preliminary data.</text>
</comment>
<dbReference type="PANTHER" id="PTHR21248">
    <property type="entry name" value="CARDIOLIPIN SYNTHASE"/>
    <property type="match status" value="1"/>
</dbReference>
<dbReference type="CDD" id="cd09112">
    <property type="entry name" value="PLDc_CLS_2"/>
    <property type="match status" value="1"/>
</dbReference>
<evidence type="ECO:0000313" key="3">
    <source>
        <dbReference type="Proteomes" id="UP000031982"/>
    </source>
</evidence>
<dbReference type="SMART" id="SM00155">
    <property type="entry name" value="PLDc"/>
    <property type="match status" value="2"/>
</dbReference>
<dbReference type="Pfam" id="PF13091">
    <property type="entry name" value="PLDc_2"/>
    <property type="match status" value="2"/>
</dbReference>
<keyword evidence="3" id="KW-1185">Reference proteome</keyword>
<reference evidence="2 3" key="1">
    <citation type="submission" date="2015-01" db="EMBL/GenBank/DDBJ databases">
        <title>Genome Assembly of Bacillus badius MTCC 1458.</title>
        <authorList>
            <person name="Verma A."/>
            <person name="Khatri I."/>
            <person name="Mual P."/>
            <person name="Subramanian S."/>
            <person name="Krishnamurthi S."/>
        </authorList>
    </citation>
    <scope>NUCLEOTIDE SEQUENCE [LARGE SCALE GENOMIC DNA]</scope>
    <source>
        <strain evidence="2 3">MTCC 1458</strain>
    </source>
</reference>
<dbReference type="Proteomes" id="UP000031982">
    <property type="component" value="Unassembled WGS sequence"/>
</dbReference>
<dbReference type="EMBL" id="JXLP01000009">
    <property type="protein sequence ID" value="KIL78707.1"/>
    <property type="molecule type" value="Genomic_DNA"/>
</dbReference>
<name>A0ABR5AVC9_BACBA</name>
<organism evidence="2 3">
    <name type="scientific">Bacillus badius</name>
    <dbReference type="NCBI Taxonomy" id="1455"/>
    <lineage>
        <taxon>Bacteria</taxon>
        <taxon>Bacillati</taxon>
        <taxon>Bacillota</taxon>
        <taxon>Bacilli</taxon>
        <taxon>Bacillales</taxon>
        <taxon>Bacillaceae</taxon>
        <taxon>Pseudobacillus</taxon>
    </lineage>
</organism>
<evidence type="ECO:0000313" key="2">
    <source>
        <dbReference type="EMBL" id="KIL78707.1"/>
    </source>
</evidence>
<dbReference type="PANTHER" id="PTHR21248:SF7">
    <property type="entry name" value="MINOR CARDIOLIPIN SYNTHASE CLSB"/>
    <property type="match status" value="1"/>
</dbReference>